<organism evidence="1 2">
    <name type="scientific">Choristoneura fumiferana</name>
    <name type="common">Spruce budworm moth</name>
    <name type="synonym">Archips fumiferana</name>
    <dbReference type="NCBI Taxonomy" id="7141"/>
    <lineage>
        <taxon>Eukaryota</taxon>
        <taxon>Metazoa</taxon>
        <taxon>Ecdysozoa</taxon>
        <taxon>Arthropoda</taxon>
        <taxon>Hexapoda</taxon>
        <taxon>Insecta</taxon>
        <taxon>Pterygota</taxon>
        <taxon>Neoptera</taxon>
        <taxon>Endopterygota</taxon>
        <taxon>Lepidoptera</taxon>
        <taxon>Glossata</taxon>
        <taxon>Ditrysia</taxon>
        <taxon>Tortricoidea</taxon>
        <taxon>Tortricidae</taxon>
        <taxon>Tortricinae</taxon>
        <taxon>Choristoneura</taxon>
    </lineage>
</organism>
<dbReference type="EMBL" id="CM046106">
    <property type="protein sequence ID" value="KAI8436128.1"/>
    <property type="molecule type" value="Genomic_DNA"/>
</dbReference>
<comment type="caution">
    <text evidence="1">The sequence shown here is derived from an EMBL/GenBank/DDBJ whole genome shotgun (WGS) entry which is preliminary data.</text>
</comment>
<reference evidence="1 2" key="1">
    <citation type="journal article" date="2022" name="Genome Biol. Evol.">
        <title>The Spruce Budworm Genome: Reconstructing the Evolutionary History of Antifreeze Proteins.</title>
        <authorList>
            <person name="Beliveau C."/>
            <person name="Gagne P."/>
            <person name="Picq S."/>
            <person name="Vernygora O."/>
            <person name="Keeling C.I."/>
            <person name="Pinkney K."/>
            <person name="Doucet D."/>
            <person name="Wen F."/>
            <person name="Johnston J.S."/>
            <person name="Maaroufi H."/>
            <person name="Boyle B."/>
            <person name="Laroche J."/>
            <person name="Dewar K."/>
            <person name="Juretic N."/>
            <person name="Blackburn G."/>
            <person name="Nisole A."/>
            <person name="Brunet B."/>
            <person name="Brandao M."/>
            <person name="Lumley L."/>
            <person name="Duan J."/>
            <person name="Quan G."/>
            <person name="Lucarotti C.J."/>
            <person name="Roe A.D."/>
            <person name="Sperling F.A.H."/>
            <person name="Levesque R.C."/>
            <person name="Cusson M."/>
        </authorList>
    </citation>
    <scope>NUCLEOTIDE SEQUENCE [LARGE SCALE GENOMIC DNA]</scope>
    <source>
        <strain evidence="1">Glfc:IPQL:Cfum</strain>
    </source>
</reference>
<evidence type="ECO:0000313" key="1">
    <source>
        <dbReference type="EMBL" id="KAI8436128.1"/>
    </source>
</evidence>
<keyword evidence="2" id="KW-1185">Reference proteome</keyword>
<evidence type="ECO:0000313" key="2">
    <source>
        <dbReference type="Proteomes" id="UP001064048"/>
    </source>
</evidence>
<protein>
    <submittedName>
        <fullName evidence="1">Uncharacterized protein</fullName>
    </submittedName>
</protein>
<dbReference type="Proteomes" id="UP001064048">
    <property type="component" value="Chromosome 6"/>
</dbReference>
<sequence length="2805" mass="321856">MKIKPVKHKTTNTFRFVPFAERINSIDIRHAALYHIEHAYTEQPEENETHFHLALRKWHGLNLSLNFKKFKKEVFGVITVPQLVHRKDDVVEILETYLNLEDQLCLQPLLEILVSLAKDLRDDFYPYFPRFLDVLIRLLKTKDAERLEWTLICLAFLFKVLKPYLKKDIAVVLKRIIPLLSETQPQYINNFAAESFAFVARDIRDKKKFINLTLNYLQTNGDAITGCGHLMYEIIKGIPGKFHSCIETYLPLLLQHLKENKDHQEILFKLLTQTFEDSLQTIQHKEFSIFWSSILKYTEEILKEDNDSKGLEYILRLAGQVIEHQKGKYLTNPPQFVLLLIKVICEQSSENVLEVCAQIGALLLLSPNVSLSQEHAGIIVKVLLPLPYPNILIKFVQNVIDYTQFDMHILPPFIKFIIQSDFDKEAMCTLSKICLRKSQLSMNGIKLFEWVKYPIDFGQSLPLFMKHFSDVINDDIDNIFENPLKLMNVLFCLPHIEKIDIDGCVSALNQLISKLVKILASYNLENQNGGNKYHCVTTPLSKCARKVLFILANAMESAIHITGCRNLKTICDIDTLLPVILPCAADPNYLTALHLLDLYLTACDQENGLSSPVLSLIDSYLNPNVSSPFHVVRLLTTHIYKLFENTEPLNKTAQVGGNVEKLSVFSMCYSVESTPPSIQEYRAQQNTLQKMVFNTTQYALIKDTDFQLYPLNYMLGVLFMNFKLLWEPVIEFIASYGNSLATDEFWPTFHKALETAFANAKRDLKQFIFDDEFGSEFEILQELYAEYNNIPERPDVHNYRDLLLKVMTNCIQVCEARNRDVVVLFLNFIEEEYRRTDNANALKIDVETRNDTAMEVDEDKPDEVNIEDNNEIIEDMKETVSGKVTFKTLINVMQVLAQFKNPRALHKEPVFWELYIEFLKHKNAGLQKFALDCVMNYKNKAIVAYKSNLYNLVDDKKFKDELTLFKITEDAQSIHAEDREHVIPIILRILYGKMTSKMATDKKGGGQTRRSLIMRYVAGCNEKELKIFIEMAFSHVKHYMTMQPREIYESIVSTLDLKSVIIPGKLHSILNLLEVVREYFGGYLKDELLSDLLKVFIFVCSTVGGVLSHGERVHVGYSKVMKNLRTIAIGILTKMFDQFDKYTWNADELYVLFETLIWPLLSKLHIEGIHSPTVLLKLLSTWCHNPRYYTLLVTYSEKDPLLSPVPEILKLMLAPRTSPVVVNMILDMVEKLLTLTEDEEEKELPALVSFNNLPIENKPEVNVEMNFGSKILVPHIPSILEVMKRRIANSAKSNTMNKRDLLILSRVTELVASPELCDDLLNLLLPILVRKVCLNMSEDNMEHAVNTIINLLGHSSNPQHYIKTIAVLFNKISPVDVRKLLLKLLSSIAEAATKNKDILTRISKVISEMNAFNKRWIEQPDFDRRLDAYKEIYQLVDNNEIDLDLAILIVNNCFYFIRTEKDIGLRDSAALCLKRILPKLLLKYWSATDGQYLVRDTVLSLISSGIRDSKNEILRSECINLLGELARECPTTDVVLSDLNHLTNKEDREVDFFDNMSHLQMHRRVRALMKFCKVAKKMSKCPSPRTLTNFILPLATTYICDDKYTDKNTLIDACIEVVSTCCRLLPWYHYEVILKLYLNKMRHSSEYQKQLTRLVVGVIDAFHFDFSKAKNIELPKALMANVDNRKPINKNKNKERDANKSLEIGFINNETIDDDKKEENDTKEENYENERDETVKDLENAEIIEIDLDSELKAADDEVSIEEPELKDASNVPAFERSTQVPPSLAKRIINSLSSGLLPQLNRAIGKLTDHEESHKVNRRRLGLERQEQDMLRVPIALALVKLLQRLPGDVLKYHLSGIIIKLCSFLKSPLKQVRITARDIVKKIMVTIGSSYIGILLEHLTLLLTRGFQVHVLVATIHTVLDALKSDFKPGELNENLDYILDVCTNDLFGALSEEKEVDKLHYKTPEAKPSKKSYVTLMIVSQNITEACLINLLLPFKEVLQKHQSKKVVMKVQEAFTHITSGLVTNKFIDIESLFIFLHGIASESIPEFVLGAPKREITEKQKEKMLIVKPDCFIIPETPKRNKEVQARHVKVSAKANAHVLVEFSLNILYVILKREKVPRMECRAFVDPLIPLLVDALRSDHVKVTTVALKCIGTLWTIRVSTPTLEEMVKDIVKTLFLILHKYATFEISTQNDNYHLVRNAFKAITVLIRNVKYHTLEADQLKTLLLYAEEDCQNDEKQTSSFTLLKAILEAKLVSTELHEVMEKVSKICILSESARSRDEARAIFVMYLTNYSPGKRLERYIQFFVSQLNYELQHGRESSLKFLEMIIGKLLVVKTLELAFSPKLGSQLTKQSDYLLLSLGACMLNDPAPVCREAAALCIESLLKRLPAQERNRLFNLVVTFFQDTQPVHFELAAQISIRFVNVEGSEFKNRLNTILSLVGGKLLLLSNDIGEGRFVKLRLEQAENKTDEEKQREKDHSLIQILNLIDKITVQCESSLKNKKYSSEYDEIAQQCQALLAYPHSWVRLRAAKILSQILLSVDFEELDVIVKEKVESERSFIYENTEDVLRSLVLDLCAQYTAGVSQEMAEQVTAVLFQILKLVHSMSSFKLSHKAKDDSEDAEGGGKVNIRWILFKLRKAVNVEVAKAPGSMNIRIAIFTMWLHLVSSLEITDINSIVDVLLPPLVRELSTGDAMAPASPVKQLATRLGKKLRRKIGDIEYSKLLAEAQTRLNIRRAERKKVLLQEKVNNPEKAAKRKLQLKEKKKQSKKMKIEMMQGKRPRPKKRKAEDIDLEDTLLRDE</sequence>
<proteinExistence type="predicted"/>
<gene>
    <name evidence="1" type="ORF">MSG28_004228</name>
</gene>
<name>A0ACC0KHZ9_CHOFU</name>
<accession>A0ACC0KHZ9</accession>